<dbReference type="EMBL" id="CABFNB010000166">
    <property type="protein sequence ID" value="VTZ65997.1"/>
    <property type="molecule type" value="Genomic_DNA"/>
</dbReference>
<proteinExistence type="predicted"/>
<evidence type="ECO:0000313" key="2">
    <source>
        <dbReference type="EMBL" id="VTZ65997.1"/>
    </source>
</evidence>
<sequence>MTEMRPDDIRFAGVKLGRHRHVCAFFDGTRGASEVLAPFIHDGFLCGHRAIHLVGADKREAHVARLRCEGIDTEDLQGSGQLEVRTTVDAYLKNGVFDQDRMVEEFSAMASGNRQGFPLSRIVCDMDWAAESQQHLQDLIQFESRINDLWDQHDDVVICVYDLTRFGGDTIVDILRTHPVVVIGGILRENPFYIPPAQFLAELHRRRSGREEQSAAAE</sequence>
<dbReference type="Pfam" id="PF14417">
    <property type="entry name" value="MEDS"/>
    <property type="match status" value="1"/>
</dbReference>
<name>A0A508XCC2_9HYPH</name>
<reference evidence="2" key="1">
    <citation type="submission" date="2019-06" db="EMBL/GenBank/DDBJ databases">
        <authorList>
            <person name="Le Quere A."/>
            <person name="Colella S."/>
        </authorList>
    </citation>
    <scope>NUCLEOTIDE SEQUENCE</scope>
    <source>
        <strain evidence="2">EmedicaeMD41</strain>
    </source>
</reference>
<organism evidence="2">
    <name type="scientific">Sinorhizobium medicae</name>
    <dbReference type="NCBI Taxonomy" id="110321"/>
    <lineage>
        <taxon>Bacteria</taxon>
        <taxon>Pseudomonadati</taxon>
        <taxon>Pseudomonadota</taxon>
        <taxon>Alphaproteobacteria</taxon>
        <taxon>Hyphomicrobiales</taxon>
        <taxon>Rhizobiaceae</taxon>
        <taxon>Sinorhizobium/Ensifer group</taxon>
        <taxon>Sinorhizobium</taxon>
    </lineage>
</organism>
<dbReference type="Proteomes" id="UP000507954">
    <property type="component" value="Unassembled WGS sequence"/>
</dbReference>
<protein>
    <recommendedName>
        <fullName evidence="1">MEDS domain-containing protein</fullName>
    </recommendedName>
</protein>
<evidence type="ECO:0000259" key="1">
    <source>
        <dbReference type="Pfam" id="PF14417"/>
    </source>
</evidence>
<dbReference type="AlphaFoldDB" id="A0A508XCC2"/>
<accession>A0A508XCC2</accession>
<dbReference type="InterPro" id="IPR025847">
    <property type="entry name" value="MEDS_domain"/>
</dbReference>
<feature type="domain" description="MEDS" evidence="1">
    <location>
        <begin position="20"/>
        <end position="179"/>
    </location>
</feature>
<dbReference type="RefSeq" id="WP_127585901.1">
    <property type="nucleotide sequence ID" value="NZ_CABFNB010000166.1"/>
</dbReference>
<gene>
    <name evidence="2" type="ORF">EMEDMD4_940025</name>
</gene>